<keyword evidence="2" id="KW-1185">Reference proteome</keyword>
<dbReference type="Proteomes" id="UP000003094">
    <property type="component" value="Unassembled WGS sequence"/>
</dbReference>
<proteinExistence type="predicted"/>
<reference evidence="1 2" key="1">
    <citation type="journal article" date="2010" name="BMC Genomics">
        <title>Genome sequence of the pattern forming Paenibacillus vortex bacterium reveals potential for thriving in complex environments.</title>
        <authorList>
            <person name="Sirota-Madi A."/>
            <person name="Olender T."/>
            <person name="Helman Y."/>
            <person name="Ingham C."/>
            <person name="Brainis I."/>
            <person name="Roth D."/>
            <person name="Hagi E."/>
            <person name="Brodsky L."/>
            <person name="Leshkowitz D."/>
            <person name="Galatenko V."/>
            <person name="Nikolaev V."/>
            <person name="Mugasimangalam R.C."/>
            <person name="Bransburg-Zabary S."/>
            <person name="Gutnick D.L."/>
            <person name="Lancet D."/>
            <person name="Ben-Jacob E."/>
        </authorList>
    </citation>
    <scope>NUCLEOTIDE SEQUENCE [LARGE SCALE GENOMIC DNA]</scope>
    <source>
        <strain evidence="1 2">V453</strain>
    </source>
</reference>
<comment type="caution">
    <text evidence="1">The sequence shown here is derived from an EMBL/GenBank/DDBJ whole genome shotgun (WGS) entry which is preliminary data.</text>
</comment>
<organism evidence="1 2">
    <name type="scientific">Paenibacillus vortex V453</name>
    <dbReference type="NCBI Taxonomy" id="715225"/>
    <lineage>
        <taxon>Bacteria</taxon>
        <taxon>Bacillati</taxon>
        <taxon>Bacillota</taxon>
        <taxon>Bacilli</taxon>
        <taxon>Bacillales</taxon>
        <taxon>Paenibacillaceae</taxon>
        <taxon>Paenibacillus</taxon>
    </lineage>
</organism>
<dbReference type="EMBL" id="ADHJ01000007">
    <property type="protein sequence ID" value="EFU43253.1"/>
    <property type="molecule type" value="Genomic_DNA"/>
</dbReference>
<gene>
    <name evidence="1" type="ORF">PVOR_04113</name>
</gene>
<sequence length="41" mass="4693">MTINLKIEDVCIQLGIDIHKFKLEEAPQEKKKPESTSPDPE</sequence>
<name>A0A2R9T0X0_9BACL</name>
<dbReference type="AlphaFoldDB" id="A0A2R9T0X0"/>
<protein>
    <submittedName>
        <fullName evidence="1">Uncharacterized protein</fullName>
    </submittedName>
</protein>
<evidence type="ECO:0000313" key="2">
    <source>
        <dbReference type="Proteomes" id="UP000003094"/>
    </source>
</evidence>
<dbReference type="KEGG" id="pvo:PVOR_04113"/>
<accession>A0A2R9T0X0</accession>
<evidence type="ECO:0000313" key="1">
    <source>
        <dbReference type="EMBL" id="EFU43253.1"/>
    </source>
</evidence>